<proteinExistence type="predicted"/>
<feature type="signal peptide" evidence="2">
    <location>
        <begin position="1"/>
        <end position="21"/>
    </location>
</feature>
<organism evidence="3 4">
    <name type="scientific">Orbilia ellipsospora</name>
    <dbReference type="NCBI Taxonomy" id="2528407"/>
    <lineage>
        <taxon>Eukaryota</taxon>
        <taxon>Fungi</taxon>
        <taxon>Dikarya</taxon>
        <taxon>Ascomycota</taxon>
        <taxon>Pezizomycotina</taxon>
        <taxon>Orbiliomycetes</taxon>
        <taxon>Orbiliales</taxon>
        <taxon>Orbiliaceae</taxon>
        <taxon>Orbilia</taxon>
    </lineage>
</organism>
<dbReference type="Proteomes" id="UP001365542">
    <property type="component" value="Unassembled WGS sequence"/>
</dbReference>
<protein>
    <submittedName>
        <fullName evidence="3">Uncharacterized protein</fullName>
    </submittedName>
</protein>
<feature type="chain" id="PRO_5043597674" evidence="2">
    <location>
        <begin position="22"/>
        <end position="453"/>
    </location>
</feature>
<accession>A0AAV9XDP9</accession>
<evidence type="ECO:0000256" key="1">
    <source>
        <dbReference type="SAM" id="MobiDB-lite"/>
    </source>
</evidence>
<feature type="region of interest" description="Disordered" evidence="1">
    <location>
        <begin position="206"/>
        <end position="251"/>
    </location>
</feature>
<feature type="compositionally biased region" description="Low complexity" evidence="1">
    <location>
        <begin position="231"/>
        <end position="245"/>
    </location>
</feature>
<keyword evidence="4" id="KW-1185">Reference proteome</keyword>
<dbReference type="AlphaFoldDB" id="A0AAV9XDP9"/>
<gene>
    <name evidence="3" type="ORF">TWF694_009016</name>
</gene>
<reference evidence="3 4" key="1">
    <citation type="submission" date="2019-10" db="EMBL/GenBank/DDBJ databases">
        <authorList>
            <person name="Palmer J.M."/>
        </authorList>
    </citation>
    <scope>NUCLEOTIDE SEQUENCE [LARGE SCALE GENOMIC DNA]</scope>
    <source>
        <strain evidence="3 4">TWF694</strain>
    </source>
</reference>
<evidence type="ECO:0000313" key="3">
    <source>
        <dbReference type="EMBL" id="KAK6540197.1"/>
    </source>
</evidence>
<dbReference type="EMBL" id="JAVHJO010000005">
    <property type="protein sequence ID" value="KAK6540197.1"/>
    <property type="molecule type" value="Genomic_DNA"/>
</dbReference>
<evidence type="ECO:0000313" key="4">
    <source>
        <dbReference type="Proteomes" id="UP001365542"/>
    </source>
</evidence>
<comment type="caution">
    <text evidence="3">The sequence shown here is derived from an EMBL/GenBank/DDBJ whole genome shotgun (WGS) entry which is preliminary data.</text>
</comment>
<evidence type="ECO:0000256" key="2">
    <source>
        <dbReference type="SAM" id="SignalP"/>
    </source>
</evidence>
<keyword evidence="2" id="KW-0732">Signal</keyword>
<name>A0AAV9XDP9_9PEZI</name>
<sequence>MCQTPPIVPLLFLLTPLKTSARWLEAIHWQITGIDKAGEFTHRPAGRTLWTDWDVPPGVYNKRNFRDPWDGDCSNDFVPAEAPDVFLGLVAYYGGNVNPNDPAYLLRVEIHEGEGCQDPDPLIIALDSDSGFGAHEVDGDALFRGGYMEIEDAETVLDNGEEDQEDIYDSEIQEEDALNLENPGQGNIPPATDFWNLYYDDLSEEEEEEESFLSPQINNNRLTKRAPPPSGSKQSQSLSHSFSGPKSPETNLENLREQQRNPFRRLNFDAEAGEYVPASEQPGYIESKFQNPKNAFEQEGYQAGWDPLQITSSITEEAEQSLINNQINKNDISPSVPSPKRIPAPRFEDLRVQLDNDVSIDDPQGLLGGNTHSQRRSTLKFLMNEGRHVPDSSTVDDQSASQNWYPGPPIESGPGTSAGHEYTGLFPIYKFEDPVSFRFVFDPYVIHDVAANV</sequence>